<keyword evidence="5 6" id="KW-0472">Membrane</keyword>
<evidence type="ECO:0000256" key="2">
    <source>
        <dbReference type="ARBA" id="ARBA00022475"/>
    </source>
</evidence>
<evidence type="ECO:0000256" key="1">
    <source>
        <dbReference type="ARBA" id="ARBA00004651"/>
    </source>
</evidence>
<gene>
    <name evidence="8" type="ORF">ACFOZ4_13170</name>
</gene>
<evidence type="ECO:0000313" key="9">
    <source>
        <dbReference type="Proteomes" id="UP001595816"/>
    </source>
</evidence>
<keyword evidence="2" id="KW-1003">Cell membrane</keyword>
<name>A0ABV8LMI1_9ACTN</name>
<reference evidence="9" key="1">
    <citation type="journal article" date="2019" name="Int. J. Syst. Evol. Microbiol.">
        <title>The Global Catalogue of Microorganisms (GCM) 10K type strain sequencing project: providing services to taxonomists for standard genome sequencing and annotation.</title>
        <authorList>
            <consortium name="The Broad Institute Genomics Platform"/>
            <consortium name="The Broad Institute Genome Sequencing Center for Infectious Disease"/>
            <person name="Wu L."/>
            <person name="Ma J."/>
        </authorList>
    </citation>
    <scope>NUCLEOTIDE SEQUENCE [LARGE SCALE GENOMIC DNA]</scope>
    <source>
        <strain evidence="9">CGMCC 4.7289</strain>
    </source>
</reference>
<keyword evidence="4 6" id="KW-1133">Transmembrane helix</keyword>
<protein>
    <submittedName>
        <fullName evidence="8">SHOCT domain-containing protein</fullName>
    </submittedName>
</protein>
<keyword evidence="9" id="KW-1185">Reference proteome</keyword>
<evidence type="ECO:0000256" key="3">
    <source>
        <dbReference type="ARBA" id="ARBA00022692"/>
    </source>
</evidence>
<comment type="subcellular location">
    <subcellularLocation>
        <location evidence="1">Cell membrane</location>
        <topology evidence="1">Multi-pass membrane protein</topology>
    </subcellularLocation>
</comment>
<evidence type="ECO:0000259" key="7">
    <source>
        <dbReference type="Pfam" id="PF13396"/>
    </source>
</evidence>
<comment type="caution">
    <text evidence="8">The sequence shown here is derived from an EMBL/GenBank/DDBJ whole genome shotgun (WGS) entry which is preliminary data.</text>
</comment>
<dbReference type="EMBL" id="JBHSAY010000006">
    <property type="protein sequence ID" value="MFC4131555.1"/>
    <property type="molecule type" value="Genomic_DNA"/>
</dbReference>
<sequence>MTMDFGDVLWSMIVFFFWFMFIWMFIAVFADVFRRKDLSGWGKAGWIAFVVILPFLGALVYLIARPKPTEAEMRSMGMMPYRAPEAAVHSTADEIERLSKLHDDGKIDDAEYATLKQRAMGLTA</sequence>
<feature type="transmembrane region" description="Helical" evidence="6">
    <location>
        <begin position="12"/>
        <end position="33"/>
    </location>
</feature>
<dbReference type="RefSeq" id="WP_253755192.1">
    <property type="nucleotide sequence ID" value="NZ_JAMZDZ010000001.1"/>
</dbReference>
<evidence type="ECO:0000256" key="4">
    <source>
        <dbReference type="ARBA" id="ARBA00022989"/>
    </source>
</evidence>
<keyword evidence="3 6" id="KW-0812">Transmembrane</keyword>
<evidence type="ECO:0000256" key="5">
    <source>
        <dbReference type="ARBA" id="ARBA00023136"/>
    </source>
</evidence>
<accession>A0ABV8LMI1</accession>
<dbReference type="Proteomes" id="UP001595816">
    <property type="component" value="Unassembled WGS sequence"/>
</dbReference>
<proteinExistence type="predicted"/>
<organism evidence="8 9">
    <name type="scientific">Hamadaea flava</name>
    <dbReference type="NCBI Taxonomy" id="1742688"/>
    <lineage>
        <taxon>Bacteria</taxon>
        <taxon>Bacillati</taxon>
        <taxon>Actinomycetota</taxon>
        <taxon>Actinomycetes</taxon>
        <taxon>Micromonosporales</taxon>
        <taxon>Micromonosporaceae</taxon>
        <taxon>Hamadaea</taxon>
    </lineage>
</organism>
<evidence type="ECO:0000256" key="6">
    <source>
        <dbReference type="SAM" id="Phobius"/>
    </source>
</evidence>
<feature type="domain" description="Cardiolipin synthase N-terminal" evidence="7">
    <location>
        <begin position="25"/>
        <end position="65"/>
    </location>
</feature>
<feature type="transmembrane region" description="Helical" evidence="6">
    <location>
        <begin position="45"/>
        <end position="64"/>
    </location>
</feature>
<dbReference type="InterPro" id="IPR027379">
    <property type="entry name" value="CLS_N"/>
</dbReference>
<dbReference type="Pfam" id="PF13396">
    <property type="entry name" value="PLDc_N"/>
    <property type="match status" value="1"/>
</dbReference>
<evidence type="ECO:0000313" key="8">
    <source>
        <dbReference type="EMBL" id="MFC4131555.1"/>
    </source>
</evidence>